<dbReference type="EMBL" id="CP008884">
    <property type="protein sequence ID" value="AIF48838.1"/>
    <property type="molecule type" value="Genomic_DNA"/>
</dbReference>
<protein>
    <recommendedName>
        <fullName evidence="3">FAD/NAD(P)-binding domain-containing protein</fullName>
    </recommendedName>
</protein>
<dbReference type="HOGENOM" id="CLU_2179675_0_0_6"/>
<evidence type="ECO:0000313" key="2">
    <source>
        <dbReference type="Proteomes" id="UP000027987"/>
    </source>
</evidence>
<keyword evidence="2" id="KW-1185">Reference proteome</keyword>
<dbReference type="AlphaFoldDB" id="A0A075K9F1"/>
<dbReference type="KEGG" id="dja:HY57_17115"/>
<organism evidence="1 2">
    <name type="scientific">Dyella japonica A8</name>
    <dbReference type="NCBI Taxonomy" id="1217721"/>
    <lineage>
        <taxon>Bacteria</taxon>
        <taxon>Pseudomonadati</taxon>
        <taxon>Pseudomonadota</taxon>
        <taxon>Gammaproteobacteria</taxon>
        <taxon>Lysobacterales</taxon>
        <taxon>Rhodanobacteraceae</taxon>
        <taxon>Dyella</taxon>
    </lineage>
</organism>
<name>A0A075K9F1_9GAMM</name>
<accession>A0A075K9F1</accession>
<proteinExistence type="predicted"/>
<dbReference type="Proteomes" id="UP000027987">
    <property type="component" value="Chromosome"/>
</dbReference>
<dbReference type="PATRIC" id="fig|1217721.7.peg.3515"/>
<reference evidence="1 2" key="1">
    <citation type="submission" date="2014-07" db="EMBL/GenBank/DDBJ databases">
        <title>Complete Genome Sequence of Dyella japonica Strain A8 Isolated from Malaysian Tropical Soil.</title>
        <authorList>
            <person name="Hui R.K.H."/>
            <person name="Chen J.-W."/>
            <person name="Chan K.-G."/>
            <person name="Leung F.C.C."/>
        </authorList>
    </citation>
    <scope>NUCLEOTIDE SEQUENCE [LARGE SCALE GENOMIC DNA]</scope>
    <source>
        <strain evidence="1 2">A8</strain>
    </source>
</reference>
<gene>
    <name evidence="1" type="ORF">HY57_17115</name>
</gene>
<evidence type="ECO:0000313" key="1">
    <source>
        <dbReference type="EMBL" id="AIF48838.1"/>
    </source>
</evidence>
<sequence length="109" mass="11221">MVRIDFSIFYVGGSYGHANGDVDIAIPSGPGASIDLSEVAVDAPPAGFSGQLVVDSVLAVDGIGNLYACGDVCVASKAEAKALGRWLDDLPGLSVWPNDLDDPLYHGSK</sequence>
<evidence type="ECO:0008006" key="3">
    <source>
        <dbReference type="Google" id="ProtNLM"/>
    </source>
</evidence>